<gene>
    <name evidence="1" type="ordered locus">Rcas_3808</name>
</gene>
<reference evidence="1 2" key="1">
    <citation type="submission" date="2007-08" db="EMBL/GenBank/DDBJ databases">
        <title>Complete sequence of Roseiflexus castenholzii DSM 13941.</title>
        <authorList>
            <consortium name="US DOE Joint Genome Institute"/>
            <person name="Copeland A."/>
            <person name="Lucas S."/>
            <person name="Lapidus A."/>
            <person name="Barry K."/>
            <person name="Glavina del Rio T."/>
            <person name="Dalin E."/>
            <person name="Tice H."/>
            <person name="Pitluck S."/>
            <person name="Thompson L.S."/>
            <person name="Brettin T."/>
            <person name="Bruce D."/>
            <person name="Detter J.C."/>
            <person name="Han C."/>
            <person name="Tapia R."/>
            <person name="Schmutz J."/>
            <person name="Larimer F."/>
            <person name="Land M."/>
            <person name="Hauser L."/>
            <person name="Kyrpides N."/>
            <person name="Mikhailova N."/>
            <person name="Bryant D.A."/>
            <person name="Hanada S."/>
            <person name="Tsukatani Y."/>
            <person name="Richardson P."/>
        </authorList>
    </citation>
    <scope>NUCLEOTIDE SEQUENCE [LARGE SCALE GENOMIC DNA]</scope>
    <source>
        <strain evidence="2">DSM 13941 / HLO8</strain>
    </source>
</reference>
<organism evidence="1 2">
    <name type="scientific">Roseiflexus castenholzii (strain DSM 13941 / HLO8)</name>
    <dbReference type="NCBI Taxonomy" id="383372"/>
    <lineage>
        <taxon>Bacteria</taxon>
        <taxon>Bacillati</taxon>
        <taxon>Chloroflexota</taxon>
        <taxon>Chloroflexia</taxon>
        <taxon>Chloroflexales</taxon>
        <taxon>Roseiflexineae</taxon>
        <taxon>Roseiflexaceae</taxon>
        <taxon>Roseiflexus</taxon>
    </lineage>
</organism>
<dbReference type="PANTHER" id="PTHR39180:SF2">
    <property type="entry name" value="DUF1641 DOMAIN-CONTAINING PROTEIN"/>
    <property type="match status" value="1"/>
</dbReference>
<dbReference type="OrthoDB" id="147801at2"/>
<name>A7NQK1_ROSCS</name>
<sequence>MTSMIDGHHRNGAQRAGVEQLLDRLNEPRTLEALNRLLDHAELLAFSAASLDGLVRRSEVIVENVTSTVAEVREALPSAPEIDTAALARLINDLPRLLELTNRLTALTATPEFEALLTLLGNPTTMTSLQRLLQHAELIAYLMEAVDALIRRSDTIVESIGVLLRDVAAGTPGASDSLLTLIDMLHRHRDYVPRLIAVVPQFTELVEQIGPFVASEEFRTLLTSGVFDPDTVTLVGRAGDAFVATYNEDRQAQRRLGPVGLVRALYDPDVQRVAALLVDFARRFGRSLNGNGKVMTDGNASTS</sequence>
<dbReference type="Proteomes" id="UP000000263">
    <property type="component" value="Chromosome"/>
</dbReference>
<dbReference type="InterPro" id="IPR012440">
    <property type="entry name" value="DUF1641"/>
</dbReference>
<evidence type="ECO:0008006" key="3">
    <source>
        <dbReference type="Google" id="ProtNLM"/>
    </source>
</evidence>
<evidence type="ECO:0000313" key="2">
    <source>
        <dbReference type="Proteomes" id="UP000000263"/>
    </source>
</evidence>
<protein>
    <recommendedName>
        <fullName evidence="3">DUF1641 domain-containing protein</fullName>
    </recommendedName>
</protein>
<keyword evidence="2" id="KW-1185">Reference proteome</keyword>
<evidence type="ECO:0000313" key="1">
    <source>
        <dbReference type="EMBL" id="ABU59847.1"/>
    </source>
</evidence>
<proteinExistence type="predicted"/>
<dbReference type="eggNOG" id="COG2427">
    <property type="taxonomic scope" value="Bacteria"/>
</dbReference>
<dbReference type="Pfam" id="PF07849">
    <property type="entry name" value="DUF1641"/>
    <property type="match status" value="1"/>
</dbReference>
<dbReference type="HOGENOM" id="CLU_917926_0_0_0"/>
<dbReference type="KEGG" id="rca:Rcas_3808"/>
<dbReference type="PANTHER" id="PTHR39180">
    <property type="match status" value="1"/>
</dbReference>
<dbReference type="EMBL" id="CP000804">
    <property type="protein sequence ID" value="ABU59847.1"/>
    <property type="molecule type" value="Genomic_DNA"/>
</dbReference>
<accession>A7NQK1</accession>
<dbReference type="STRING" id="383372.Rcas_3808"/>
<dbReference type="RefSeq" id="WP_012122270.1">
    <property type="nucleotide sequence ID" value="NC_009767.1"/>
</dbReference>
<dbReference type="AlphaFoldDB" id="A7NQK1"/>